<name>A0A9Q1HI12_HOLLE</name>
<gene>
    <name evidence="1" type="ORF">HOLleu_05168</name>
</gene>
<evidence type="ECO:0008006" key="3">
    <source>
        <dbReference type="Google" id="ProtNLM"/>
    </source>
</evidence>
<comment type="caution">
    <text evidence="1">The sequence shown here is derived from an EMBL/GenBank/DDBJ whole genome shotgun (WGS) entry which is preliminary data.</text>
</comment>
<evidence type="ECO:0000313" key="2">
    <source>
        <dbReference type="Proteomes" id="UP001152320"/>
    </source>
</evidence>
<dbReference type="PANTHER" id="PTHR48312">
    <property type="match status" value="1"/>
</dbReference>
<dbReference type="PANTHER" id="PTHR48312:SF1">
    <property type="entry name" value="SULFOTRANSFERASE"/>
    <property type="match status" value="1"/>
</dbReference>
<protein>
    <recommendedName>
        <fullName evidence="3">Sulfotransferase family protein</fullName>
    </recommendedName>
</protein>
<accession>A0A9Q1HI12</accession>
<dbReference type="Gene3D" id="3.40.50.300">
    <property type="entry name" value="P-loop containing nucleotide triphosphate hydrolases"/>
    <property type="match status" value="1"/>
</dbReference>
<reference evidence="1" key="1">
    <citation type="submission" date="2021-10" db="EMBL/GenBank/DDBJ databases">
        <title>Tropical sea cucumber genome reveals ecological adaptation and Cuvierian tubules defense mechanism.</title>
        <authorList>
            <person name="Chen T."/>
        </authorList>
    </citation>
    <scope>NUCLEOTIDE SEQUENCE</scope>
    <source>
        <strain evidence="1">Nanhai2018</strain>
        <tissue evidence="1">Muscle</tissue>
    </source>
</reference>
<keyword evidence="2" id="KW-1185">Reference proteome</keyword>
<proteinExistence type="predicted"/>
<dbReference type="AlphaFoldDB" id="A0A9Q1HI12"/>
<dbReference type="Proteomes" id="UP001152320">
    <property type="component" value="Chromosome 2"/>
</dbReference>
<sequence>MTSSTSQPTVIFLWMVPRTQSTVLAKCMTFVDDTEVWLEPYLSCDFNDTLYDPNWKKGDPLAERMREAERKNEATEVMKSARKKLAEEESDFPNLIPQKDISYPWVQKQLEKATPDKKFIFVKDESHVIMDHLEYLPNVPTRHTFIIRHPREIYPSWKDMSMRRWDIAGTKSWEEWHVADDTPTFPVKDFFQIHHRLWKHFQINADFDPIIIDGHDLTSKPEVILPKYFKKIGIPYKESYLEWKEGNDILEKKWRGSADFVLLAPKVAVYTQAANSCKFLPPKFPRGTPSNPGWNITPDLKEVIEGALPYYNEMYENRLQ</sequence>
<dbReference type="SUPFAM" id="SSF52540">
    <property type="entry name" value="P-loop containing nucleoside triphosphate hydrolases"/>
    <property type="match status" value="1"/>
</dbReference>
<organism evidence="1 2">
    <name type="scientific">Holothuria leucospilota</name>
    <name type="common">Black long sea cucumber</name>
    <name type="synonym">Mertensiothuria leucospilota</name>
    <dbReference type="NCBI Taxonomy" id="206669"/>
    <lineage>
        <taxon>Eukaryota</taxon>
        <taxon>Metazoa</taxon>
        <taxon>Echinodermata</taxon>
        <taxon>Eleutherozoa</taxon>
        <taxon>Echinozoa</taxon>
        <taxon>Holothuroidea</taxon>
        <taxon>Aspidochirotacea</taxon>
        <taxon>Aspidochirotida</taxon>
        <taxon>Holothuriidae</taxon>
        <taxon>Holothuria</taxon>
    </lineage>
</organism>
<dbReference type="InterPro" id="IPR027417">
    <property type="entry name" value="P-loop_NTPase"/>
</dbReference>
<evidence type="ECO:0000313" key="1">
    <source>
        <dbReference type="EMBL" id="KAJ8046485.1"/>
    </source>
</evidence>
<dbReference type="OrthoDB" id="416710at2759"/>
<dbReference type="EMBL" id="JAIZAY010000002">
    <property type="protein sequence ID" value="KAJ8046485.1"/>
    <property type="molecule type" value="Genomic_DNA"/>
</dbReference>